<evidence type="ECO:0000313" key="3">
    <source>
        <dbReference type="Proteomes" id="UP000664480"/>
    </source>
</evidence>
<evidence type="ECO:0000256" key="1">
    <source>
        <dbReference type="SAM" id="Coils"/>
    </source>
</evidence>
<name>A0ABS3CLJ4_9BACT</name>
<dbReference type="EMBL" id="JAFKCU010000004">
    <property type="protein sequence ID" value="MBN7817051.1"/>
    <property type="molecule type" value="Genomic_DNA"/>
</dbReference>
<gene>
    <name evidence="2" type="ORF">J0A69_16535</name>
</gene>
<reference evidence="2 3" key="1">
    <citation type="submission" date="2021-03" db="EMBL/GenBank/DDBJ databases">
        <title>novel species isolated from a fishpond in China.</title>
        <authorList>
            <person name="Lu H."/>
            <person name="Cai Z."/>
        </authorList>
    </citation>
    <scope>NUCLEOTIDE SEQUENCE [LARGE SCALE GENOMIC DNA]</scope>
    <source>
        <strain evidence="2 3">YJ13C</strain>
    </source>
</reference>
<organism evidence="2 3">
    <name type="scientific">Algoriphagus pacificus</name>
    <dbReference type="NCBI Taxonomy" id="2811234"/>
    <lineage>
        <taxon>Bacteria</taxon>
        <taxon>Pseudomonadati</taxon>
        <taxon>Bacteroidota</taxon>
        <taxon>Cytophagia</taxon>
        <taxon>Cytophagales</taxon>
        <taxon>Cyclobacteriaceae</taxon>
        <taxon>Algoriphagus</taxon>
    </lineage>
</organism>
<dbReference type="InterPro" id="IPR011990">
    <property type="entry name" value="TPR-like_helical_dom_sf"/>
</dbReference>
<dbReference type="Gene3D" id="1.25.40.10">
    <property type="entry name" value="Tetratricopeptide repeat domain"/>
    <property type="match status" value="2"/>
</dbReference>
<dbReference type="PANTHER" id="PTHR45588:SF1">
    <property type="entry name" value="WW DOMAIN-CONTAINING PROTEIN"/>
    <property type="match status" value="1"/>
</dbReference>
<dbReference type="Proteomes" id="UP000664480">
    <property type="component" value="Unassembled WGS sequence"/>
</dbReference>
<comment type="caution">
    <text evidence="2">The sequence shown here is derived from an EMBL/GenBank/DDBJ whole genome shotgun (WGS) entry which is preliminary data.</text>
</comment>
<dbReference type="SUPFAM" id="SSF48452">
    <property type="entry name" value="TPR-like"/>
    <property type="match status" value="1"/>
</dbReference>
<dbReference type="PANTHER" id="PTHR45588">
    <property type="entry name" value="TPR DOMAIN-CONTAINING PROTEIN"/>
    <property type="match status" value="1"/>
</dbReference>
<keyword evidence="3" id="KW-1185">Reference proteome</keyword>
<evidence type="ECO:0008006" key="4">
    <source>
        <dbReference type="Google" id="ProtNLM"/>
    </source>
</evidence>
<dbReference type="RefSeq" id="WP_206587729.1">
    <property type="nucleotide sequence ID" value="NZ_JAFKCU010000004.1"/>
</dbReference>
<feature type="coiled-coil region" evidence="1">
    <location>
        <begin position="397"/>
        <end position="424"/>
    </location>
</feature>
<dbReference type="PROSITE" id="PS51257">
    <property type="entry name" value="PROKAR_LIPOPROTEIN"/>
    <property type="match status" value="1"/>
</dbReference>
<keyword evidence="1" id="KW-0175">Coiled coil</keyword>
<accession>A0ABS3CLJ4</accession>
<proteinExistence type="predicted"/>
<sequence>MKTLNLIFPVCILLFLGFSCNFKKIKSEDLSDLNLLQGDITLCGNGDFGEVSFSISCEEDVRKKFDLAISLLHSFEYSEAEKAFAQIIADDPDCAMAYWGVAMSNFHSLWLQSGTAYLEKGALALELARSLVRDEREKAYILALSKFYEDWETQSHQERAHRFELAMEKVYREFPDDKEAAIFYALALRATADPNDKTYKAQRKSGAILESIYPNQPDHPGIAHYIIHNYDYPELANLALATARKYAQIAPSSAHAQHMPSHIFTRLGLWEESINSNLNSTSSAICYAESIDPDGHWDEELHGMDYLVYAYLQKGETKKALEQLEYLKTFKKVFPENFKVAYTVAAIPSRIALETKDWILASNLEMPSIELNWEKFPWQESILYFARAMGSIRNGDVNQAKEELELLKANHEQLVRMKQIYESNQVQIQIKTVEAWISMFQGNQTEAVAMMRAAAEMEYHTNKHPVTPGEVLPAGELLGDLLMESKLPAEALIAYEYDLTQHPKRFNGLYGAAKAAELSGNHSLSISYFKQMIDLTNLNEIERKEIVEAKEFLAKN</sequence>
<evidence type="ECO:0000313" key="2">
    <source>
        <dbReference type="EMBL" id="MBN7817051.1"/>
    </source>
</evidence>
<protein>
    <recommendedName>
        <fullName evidence="4">Tetratricopeptide repeat-containing protein</fullName>
    </recommendedName>
</protein>